<reference evidence="1 2" key="1">
    <citation type="submission" date="2018-10" db="EMBL/GenBank/DDBJ databases">
        <title>The genome of Streptomyces dangxiongensis Z022.</title>
        <authorList>
            <person name="Zhang B."/>
        </authorList>
    </citation>
    <scope>NUCLEOTIDE SEQUENCE [LARGE SCALE GENOMIC DNA]</scope>
    <source>
        <strain evidence="1 2">Z022</strain>
    </source>
</reference>
<dbReference type="KEGG" id="sdd:D9753_16825"/>
<dbReference type="AlphaFoldDB" id="A0A3G2JD93"/>
<name>A0A3G2JD93_9ACTN</name>
<dbReference type="RefSeq" id="WP_121787755.1">
    <property type="nucleotide sequence ID" value="NZ_CP033073.1"/>
</dbReference>
<evidence type="ECO:0008006" key="3">
    <source>
        <dbReference type="Google" id="ProtNLM"/>
    </source>
</evidence>
<accession>A0A3G2JD93</accession>
<proteinExistence type="predicted"/>
<dbReference type="OrthoDB" id="4325901at2"/>
<protein>
    <recommendedName>
        <fullName evidence="3">Asp23/Gls24 family envelope stress response protein</fullName>
    </recommendedName>
</protein>
<dbReference type="EMBL" id="CP033073">
    <property type="protein sequence ID" value="AYN40300.1"/>
    <property type="molecule type" value="Genomic_DNA"/>
</dbReference>
<keyword evidence="2" id="KW-1185">Reference proteome</keyword>
<sequence length="134" mass="13648">MTVLRTTTLLGVAAEAALAVPGVTGLHPRLSRRLAAAAAPTLTDAAPYRTSPEAGIRVDRAPDGSGWHIEVRCALAEGRRALDIAQNVHDRVGAAVISHLATLDAVAPVTVEVTVTRIAPGTAGPEPGRASPGP</sequence>
<gene>
    <name evidence="1" type="ORF">D9753_16825</name>
</gene>
<evidence type="ECO:0000313" key="2">
    <source>
        <dbReference type="Proteomes" id="UP000268329"/>
    </source>
</evidence>
<evidence type="ECO:0000313" key="1">
    <source>
        <dbReference type="EMBL" id="AYN40300.1"/>
    </source>
</evidence>
<dbReference type="Proteomes" id="UP000268329">
    <property type="component" value="Chromosome"/>
</dbReference>
<organism evidence="1 2">
    <name type="scientific">Streptomyces dangxiongensis</name>
    <dbReference type="NCBI Taxonomy" id="1442032"/>
    <lineage>
        <taxon>Bacteria</taxon>
        <taxon>Bacillati</taxon>
        <taxon>Actinomycetota</taxon>
        <taxon>Actinomycetes</taxon>
        <taxon>Kitasatosporales</taxon>
        <taxon>Streptomycetaceae</taxon>
        <taxon>Streptomyces</taxon>
    </lineage>
</organism>